<gene>
    <name evidence="1" type="ORF">EDC19_1964</name>
</gene>
<evidence type="ECO:0000313" key="1">
    <source>
        <dbReference type="EMBL" id="TCK92809.1"/>
    </source>
</evidence>
<dbReference type="Proteomes" id="UP000294545">
    <property type="component" value="Unassembled WGS sequence"/>
</dbReference>
<comment type="caution">
    <text evidence="1">The sequence shown here is derived from an EMBL/GenBank/DDBJ whole genome shotgun (WGS) entry which is preliminary data.</text>
</comment>
<dbReference type="EMBL" id="SMGQ01000013">
    <property type="protein sequence ID" value="TCK92809.1"/>
    <property type="molecule type" value="Genomic_DNA"/>
</dbReference>
<dbReference type="InterPro" id="IPR024523">
    <property type="entry name" value="DUF3793"/>
</dbReference>
<accession>A0A4R1MQJ8</accession>
<dbReference type="AlphaFoldDB" id="A0A4R1MQJ8"/>
<dbReference type="Pfam" id="PF12672">
    <property type="entry name" value="DUF3793"/>
    <property type="match status" value="1"/>
</dbReference>
<organism evidence="1 2">
    <name type="scientific">Natranaerovirga hydrolytica</name>
    <dbReference type="NCBI Taxonomy" id="680378"/>
    <lineage>
        <taxon>Bacteria</taxon>
        <taxon>Bacillati</taxon>
        <taxon>Bacillota</taxon>
        <taxon>Clostridia</taxon>
        <taxon>Lachnospirales</taxon>
        <taxon>Natranaerovirgaceae</taxon>
        <taxon>Natranaerovirga</taxon>
    </lineage>
</organism>
<sequence length="197" mass="23831">MDNKTKQRYYTIINNLDGLDYLLSVVSYNVAPTINDEKPSSLISFTVKRKNLFKLWNMYKEEVCNHLNLKYYVIKEKDNKVLVLFYKSETLKNHLKDDEYVRFLKNLGYTARMSLDDKLHYLKERFKIINCPHEVGIFLGIPIEDVESFIENNGEGYIFYRYWKVYHNSQRAREIFDRYDNHRATMVKDMEKNYYPI</sequence>
<proteinExistence type="predicted"/>
<reference evidence="1 2" key="1">
    <citation type="submission" date="2019-03" db="EMBL/GenBank/DDBJ databases">
        <title>Genomic Encyclopedia of Type Strains, Phase IV (KMG-IV): sequencing the most valuable type-strain genomes for metagenomic binning, comparative biology and taxonomic classification.</title>
        <authorList>
            <person name="Goeker M."/>
        </authorList>
    </citation>
    <scope>NUCLEOTIDE SEQUENCE [LARGE SCALE GENOMIC DNA]</scope>
    <source>
        <strain evidence="1 2">DSM 24176</strain>
    </source>
</reference>
<evidence type="ECO:0000313" key="2">
    <source>
        <dbReference type="Proteomes" id="UP000294545"/>
    </source>
</evidence>
<dbReference type="RefSeq" id="WP_243117027.1">
    <property type="nucleotide sequence ID" value="NZ_SMGQ01000013.1"/>
</dbReference>
<name>A0A4R1MQJ8_9FIRM</name>
<protein>
    <submittedName>
        <fullName evidence="1">Uncharacterized protein DUF3793</fullName>
    </submittedName>
</protein>
<keyword evidence="2" id="KW-1185">Reference proteome</keyword>